<dbReference type="InterPro" id="IPR054722">
    <property type="entry name" value="PolX-like_BBD"/>
</dbReference>
<gene>
    <name evidence="2" type="ORF">CQW23_13979</name>
</gene>
<dbReference type="Proteomes" id="UP000224567">
    <property type="component" value="Unassembled WGS sequence"/>
</dbReference>
<dbReference type="EMBL" id="MLFT02000006">
    <property type="protein sequence ID" value="PHT44821.1"/>
    <property type="molecule type" value="Genomic_DNA"/>
</dbReference>
<feature type="domain" description="Retrovirus-related Pol polyprotein from transposon TNT 1-94-like beta-barrel" evidence="1">
    <location>
        <begin position="141"/>
        <end position="203"/>
    </location>
</feature>
<comment type="caution">
    <text evidence="2">The sequence shown here is derived from an EMBL/GenBank/DDBJ whole genome shotgun (WGS) entry which is preliminary data.</text>
</comment>
<evidence type="ECO:0000313" key="3">
    <source>
        <dbReference type="Proteomes" id="UP000224567"/>
    </source>
</evidence>
<name>A0A2G2WHW0_CAPBA</name>
<reference evidence="2 3" key="1">
    <citation type="journal article" date="2017" name="Genome Biol.">
        <title>New reference genome sequences of hot pepper reveal the massive evolution of plant disease-resistance genes by retroduplication.</title>
        <authorList>
            <person name="Kim S."/>
            <person name="Park J."/>
            <person name="Yeom S.I."/>
            <person name="Kim Y.M."/>
            <person name="Seo E."/>
            <person name="Kim K.T."/>
            <person name="Kim M.S."/>
            <person name="Lee J.M."/>
            <person name="Cheong K."/>
            <person name="Shin H.S."/>
            <person name="Kim S.B."/>
            <person name="Han K."/>
            <person name="Lee J."/>
            <person name="Park M."/>
            <person name="Lee H.A."/>
            <person name="Lee H.Y."/>
            <person name="Lee Y."/>
            <person name="Oh S."/>
            <person name="Lee J.H."/>
            <person name="Choi E."/>
            <person name="Choi E."/>
            <person name="Lee S.E."/>
            <person name="Jeon J."/>
            <person name="Kim H."/>
            <person name="Choi G."/>
            <person name="Song H."/>
            <person name="Lee J."/>
            <person name="Lee S.C."/>
            <person name="Kwon J.K."/>
            <person name="Lee H.Y."/>
            <person name="Koo N."/>
            <person name="Hong Y."/>
            <person name="Kim R.W."/>
            <person name="Kang W.H."/>
            <person name="Huh J.H."/>
            <person name="Kang B.C."/>
            <person name="Yang T.J."/>
            <person name="Lee Y.H."/>
            <person name="Bennetzen J.L."/>
            <person name="Choi D."/>
        </authorList>
    </citation>
    <scope>NUCLEOTIDE SEQUENCE [LARGE SCALE GENOMIC DNA]</scope>
    <source>
        <strain evidence="3">cv. PBC81</strain>
    </source>
</reference>
<proteinExistence type="predicted"/>
<accession>A0A2G2WHW0</accession>
<evidence type="ECO:0000259" key="1">
    <source>
        <dbReference type="Pfam" id="PF22936"/>
    </source>
</evidence>
<protein>
    <recommendedName>
        <fullName evidence="1">Retrovirus-related Pol polyprotein from transposon TNT 1-94-like beta-barrel domain-containing protein</fullName>
    </recommendedName>
</protein>
<keyword evidence="3" id="KW-1185">Reference proteome</keyword>
<dbReference type="Pfam" id="PF22936">
    <property type="entry name" value="Pol_BBD"/>
    <property type="match status" value="1"/>
</dbReference>
<evidence type="ECO:0000313" key="2">
    <source>
        <dbReference type="EMBL" id="PHT44821.1"/>
    </source>
</evidence>
<organism evidence="2 3">
    <name type="scientific">Capsicum baccatum</name>
    <name type="common">Peruvian pepper</name>
    <dbReference type="NCBI Taxonomy" id="33114"/>
    <lineage>
        <taxon>Eukaryota</taxon>
        <taxon>Viridiplantae</taxon>
        <taxon>Streptophyta</taxon>
        <taxon>Embryophyta</taxon>
        <taxon>Tracheophyta</taxon>
        <taxon>Spermatophyta</taxon>
        <taxon>Magnoliopsida</taxon>
        <taxon>eudicotyledons</taxon>
        <taxon>Gunneridae</taxon>
        <taxon>Pentapetalae</taxon>
        <taxon>asterids</taxon>
        <taxon>lamiids</taxon>
        <taxon>Solanales</taxon>
        <taxon>Solanaceae</taxon>
        <taxon>Solanoideae</taxon>
        <taxon>Capsiceae</taxon>
        <taxon>Capsicum</taxon>
    </lineage>
</organism>
<dbReference type="AlphaFoldDB" id="A0A2G2WHW0"/>
<reference evidence="3" key="2">
    <citation type="journal article" date="2017" name="J. Anim. Genet.">
        <title>Multiple reference genome sequences of hot pepper reveal the massive evolution of plant disease resistance genes by retroduplication.</title>
        <authorList>
            <person name="Kim S."/>
            <person name="Park J."/>
            <person name="Yeom S.-I."/>
            <person name="Kim Y.-M."/>
            <person name="Seo E."/>
            <person name="Kim K.-T."/>
            <person name="Kim M.-S."/>
            <person name="Lee J.M."/>
            <person name="Cheong K."/>
            <person name="Shin H.-S."/>
            <person name="Kim S.-B."/>
            <person name="Han K."/>
            <person name="Lee J."/>
            <person name="Park M."/>
            <person name="Lee H.-A."/>
            <person name="Lee H.-Y."/>
            <person name="Lee Y."/>
            <person name="Oh S."/>
            <person name="Lee J.H."/>
            <person name="Choi E."/>
            <person name="Choi E."/>
            <person name="Lee S.E."/>
            <person name="Jeon J."/>
            <person name="Kim H."/>
            <person name="Choi G."/>
            <person name="Song H."/>
            <person name="Lee J."/>
            <person name="Lee S.-C."/>
            <person name="Kwon J.-K."/>
            <person name="Lee H.-Y."/>
            <person name="Koo N."/>
            <person name="Hong Y."/>
            <person name="Kim R.W."/>
            <person name="Kang W.-H."/>
            <person name="Huh J.H."/>
            <person name="Kang B.-C."/>
            <person name="Yang T.-J."/>
            <person name="Lee Y.-H."/>
            <person name="Bennetzen J.L."/>
            <person name="Choi D."/>
        </authorList>
    </citation>
    <scope>NUCLEOTIDE SEQUENCE [LARGE SCALE GENOMIC DNA]</scope>
    <source>
        <strain evidence="3">cv. PBC81</strain>
    </source>
</reference>
<sequence length="203" mass="21752">MKLHPEFDLICGSLLNREVIPALDVVLPVVLREETTLGTQAVMESTALPSVALLARKSTTIASTRNTKRSVQCYCRRRPNHSRTTHQAYQKNITTSSGSFTAGHDLEKLIRDFIVAALPEAISSTLSASSSGTSNSTNSTWHLDSGASNHMTGDLSQFSSFCSGVSKHVIHTANGHTLPTSGISSIGNLSNVLYVSILKANLI</sequence>
<dbReference type="OrthoDB" id="1706811at2759"/>